<reference evidence="3 4" key="1">
    <citation type="submission" date="2018-05" db="EMBL/GenBank/DDBJ databases">
        <title>The Hungate 1000. A catalogue of reference genomes from the rumen microbiome.</title>
        <authorList>
            <person name="Kelly W."/>
        </authorList>
    </citation>
    <scope>NUCLEOTIDE SEQUENCE [LARGE SCALE GENOMIC DNA]</scope>
    <source>
        <strain evidence="3 4">SAb67</strain>
    </source>
</reference>
<evidence type="ECO:0000259" key="1">
    <source>
        <dbReference type="Pfam" id="PF13280"/>
    </source>
</evidence>
<protein>
    <submittedName>
        <fullName evidence="3">Putative DNA-binding transcriptional regulator YafY</fullName>
    </submittedName>
</protein>
<dbReference type="AlphaFoldDB" id="A0A315XVM0"/>
<keyword evidence="3" id="KW-0238">DNA-binding</keyword>
<dbReference type="PROSITE" id="PS52050">
    <property type="entry name" value="WYL"/>
    <property type="match status" value="1"/>
</dbReference>
<dbReference type="InterPro" id="IPR057727">
    <property type="entry name" value="WCX_dom"/>
</dbReference>
<dbReference type="Pfam" id="PF13280">
    <property type="entry name" value="WYL"/>
    <property type="match status" value="1"/>
</dbReference>
<dbReference type="Pfam" id="PF25583">
    <property type="entry name" value="WCX"/>
    <property type="match status" value="1"/>
</dbReference>
<dbReference type="OrthoDB" id="9772503at2"/>
<comment type="caution">
    <text evidence="3">The sequence shown here is derived from an EMBL/GenBank/DDBJ whole genome shotgun (WGS) entry which is preliminary data.</text>
</comment>
<dbReference type="Proteomes" id="UP000245720">
    <property type="component" value="Unassembled WGS sequence"/>
</dbReference>
<feature type="domain" description="WCX" evidence="2">
    <location>
        <begin position="288"/>
        <end position="348"/>
    </location>
</feature>
<evidence type="ECO:0000313" key="3">
    <source>
        <dbReference type="EMBL" id="PWJ10953.1"/>
    </source>
</evidence>
<name>A0A315XVM0_RUMFL</name>
<organism evidence="3 4">
    <name type="scientific">Ruminococcus flavefaciens</name>
    <dbReference type="NCBI Taxonomy" id="1265"/>
    <lineage>
        <taxon>Bacteria</taxon>
        <taxon>Bacillati</taxon>
        <taxon>Bacillota</taxon>
        <taxon>Clostridia</taxon>
        <taxon>Eubacteriales</taxon>
        <taxon>Oscillospiraceae</taxon>
        <taxon>Ruminococcus</taxon>
    </lineage>
</organism>
<dbReference type="EMBL" id="QGDI01000011">
    <property type="protein sequence ID" value="PWJ10953.1"/>
    <property type="molecule type" value="Genomic_DNA"/>
</dbReference>
<dbReference type="PANTHER" id="PTHR34580:SF1">
    <property type="entry name" value="PROTEIN PAFC"/>
    <property type="match status" value="1"/>
</dbReference>
<evidence type="ECO:0000259" key="2">
    <source>
        <dbReference type="Pfam" id="PF25583"/>
    </source>
</evidence>
<evidence type="ECO:0000313" key="4">
    <source>
        <dbReference type="Proteomes" id="UP000245720"/>
    </source>
</evidence>
<feature type="domain" description="WYL" evidence="1">
    <location>
        <begin position="160"/>
        <end position="235"/>
    </location>
</feature>
<proteinExistence type="predicted"/>
<dbReference type="GO" id="GO:0003677">
    <property type="term" value="F:DNA binding"/>
    <property type="evidence" value="ECO:0007669"/>
    <property type="project" value="UniProtKB-KW"/>
</dbReference>
<dbReference type="InterPro" id="IPR026881">
    <property type="entry name" value="WYL_dom"/>
</dbReference>
<gene>
    <name evidence="3" type="ORF">IE37_02599</name>
</gene>
<dbReference type="PANTHER" id="PTHR34580">
    <property type="match status" value="1"/>
</dbReference>
<sequence>MPNDQPKKVIILDILHILQKHSDVDHRLSQQQIQNLIKSEYGMEVALKTVKRNLSKLIEFGFPVRYRGSEHENDAIIRKGKNGKDEVILTDWYYVHEFMDGELRLLIDNVLASDGLSKKERLSLIGRLEGLTSKFFLSTIKNTDMEVFDKIINREIYITLENIGSAIADGRQVSFHYCDCGIDGKLKEKLDSNGKKKLYTVNPYQIVSRNGHSYLICNLPEHDDLTHFRIDRIKGCVKNDEPATQLRTLKGFSTGIRLSDYIKTHPNLWSGTPEHISFQCKRYMMNDIADSFGTNNRIETMSDDMIRVHIEASEASMLHWVIQFADEVEVLSPKSLRKQIAETLRSALSKYENE</sequence>
<dbReference type="InterPro" id="IPR051534">
    <property type="entry name" value="CBASS_pafABC_assoc_protein"/>
</dbReference>
<accession>A0A315XVM0</accession>